<reference key="2">
    <citation type="submission" date="2011-10" db="EMBL/GenBank/DDBJ databases">
        <title>The genome and transcriptome sequence of Clonorchis sinensis provide insights into the carcinogenic liver fluke.</title>
        <authorList>
            <person name="Wang X."/>
            <person name="Huang Y."/>
            <person name="Chen W."/>
            <person name="Liu H."/>
            <person name="Guo L."/>
            <person name="Chen Y."/>
            <person name="Luo F."/>
            <person name="Zhou W."/>
            <person name="Sun J."/>
            <person name="Mao Q."/>
            <person name="Liang P."/>
            <person name="Zhou C."/>
            <person name="Tian Y."/>
            <person name="Men J."/>
            <person name="Lv X."/>
            <person name="Huang L."/>
            <person name="Zhou J."/>
            <person name="Hu Y."/>
            <person name="Li R."/>
            <person name="Zhang F."/>
            <person name="Lei H."/>
            <person name="Li X."/>
            <person name="Hu X."/>
            <person name="Liang C."/>
            <person name="Xu J."/>
            <person name="Wu Z."/>
            <person name="Yu X."/>
        </authorList>
    </citation>
    <scope>NUCLEOTIDE SEQUENCE</scope>
    <source>
        <strain>Henan</strain>
    </source>
</reference>
<feature type="chain" id="PRO_5043433367" evidence="3">
    <location>
        <begin position="17"/>
        <end position="398"/>
    </location>
</feature>
<dbReference type="InterPro" id="IPR033438">
    <property type="entry name" value="MOLO1"/>
</dbReference>
<feature type="compositionally biased region" description="Pro residues" evidence="1">
    <location>
        <begin position="288"/>
        <end position="302"/>
    </location>
</feature>
<dbReference type="Pfam" id="PF17175">
    <property type="entry name" value="MOLO1"/>
    <property type="match status" value="1"/>
</dbReference>
<dbReference type="AlphaFoldDB" id="H2KQK8"/>
<dbReference type="Proteomes" id="UP000008909">
    <property type="component" value="Unassembled WGS sequence"/>
</dbReference>
<accession>H2KQK8</accession>
<keyword evidence="2" id="KW-1133">Transmembrane helix</keyword>
<evidence type="ECO:0000313" key="4">
    <source>
        <dbReference type="EMBL" id="GAA34838.2"/>
    </source>
</evidence>
<dbReference type="EMBL" id="DF143021">
    <property type="protein sequence ID" value="GAA34838.2"/>
    <property type="molecule type" value="Genomic_DNA"/>
</dbReference>
<dbReference type="GO" id="GO:0005892">
    <property type="term" value="C:acetylcholine-gated channel complex"/>
    <property type="evidence" value="ECO:0007669"/>
    <property type="project" value="InterPro"/>
</dbReference>
<sequence length="398" mass="45169">MRFPILVLIHLRLSLCWPSLEHEAATELKPDLLEVCYNSTVPVCDPQNVLSATERQRLQINLSSVGSRTICFCSTKCTSTGEGASKRLVIGIVFLKSLLPQHISGSELAEEIRSRWSLGSCPGNDVIMLVSETKIFLAYGPLVSQKLVPTCMKSLPTTYEVRGDSERLIRRLIYTLKTFFVHSCICGNCETPQLWFKIVAMLLACMSLLMWLSLFGRRAYLRRTTLFTARGRYSLSNVNSGYADRTSLFPAPSRLFHPHQLPPQLLTTSRATRIGGLTRPRQDSTERIPPPVRGRESPPPPSYSSIVKPCSLDTEPVHHEVPKLVVPETPSETGPARTVTEPPSYTEVLEFSRQLMRTILWHHQTHPFAGHMIHHELRNRRTKYRKSYRRPSEQSWLP</sequence>
<dbReference type="InParanoid" id="H2KQK8"/>
<organism evidence="4 5">
    <name type="scientific">Clonorchis sinensis</name>
    <name type="common">Chinese liver fluke</name>
    <dbReference type="NCBI Taxonomy" id="79923"/>
    <lineage>
        <taxon>Eukaryota</taxon>
        <taxon>Metazoa</taxon>
        <taxon>Spiralia</taxon>
        <taxon>Lophotrochozoa</taxon>
        <taxon>Platyhelminthes</taxon>
        <taxon>Trematoda</taxon>
        <taxon>Digenea</taxon>
        <taxon>Opisthorchiida</taxon>
        <taxon>Opisthorchiata</taxon>
        <taxon>Opisthorchiidae</taxon>
        <taxon>Clonorchis</taxon>
    </lineage>
</organism>
<evidence type="ECO:0000256" key="2">
    <source>
        <dbReference type="SAM" id="Phobius"/>
    </source>
</evidence>
<feature type="region of interest" description="Disordered" evidence="1">
    <location>
        <begin position="273"/>
        <end position="305"/>
    </location>
</feature>
<feature type="transmembrane region" description="Helical" evidence="2">
    <location>
        <begin position="194"/>
        <end position="215"/>
    </location>
</feature>
<keyword evidence="2" id="KW-0472">Membrane</keyword>
<proteinExistence type="predicted"/>
<keyword evidence="5" id="KW-1185">Reference proteome</keyword>
<dbReference type="STRING" id="79923.H2KQK8"/>
<name>H2KQK8_CLOSI</name>
<evidence type="ECO:0000313" key="5">
    <source>
        <dbReference type="Proteomes" id="UP000008909"/>
    </source>
</evidence>
<keyword evidence="3" id="KW-0732">Signal</keyword>
<gene>
    <name evidence="4" type="ORF">CLF_104217</name>
</gene>
<evidence type="ECO:0000256" key="1">
    <source>
        <dbReference type="SAM" id="MobiDB-lite"/>
    </source>
</evidence>
<protein>
    <submittedName>
        <fullName evidence="4">Uncharacterized protein</fullName>
    </submittedName>
</protein>
<reference evidence="4" key="1">
    <citation type="journal article" date="2011" name="Genome Biol.">
        <title>The draft genome of the carcinogenic human liver fluke Clonorchis sinensis.</title>
        <authorList>
            <person name="Wang X."/>
            <person name="Chen W."/>
            <person name="Huang Y."/>
            <person name="Sun J."/>
            <person name="Men J."/>
            <person name="Liu H."/>
            <person name="Luo F."/>
            <person name="Guo L."/>
            <person name="Lv X."/>
            <person name="Deng C."/>
            <person name="Zhou C."/>
            <person name="Fan Y."/>
            <person name="Li X."/>
            <person name="Huang L."/>
            <person name="Hu Y."/>
            <person name="Liang C."/>
            <person name="Hu X."/>
            <person name="Xu J."/>
            <person name="Yu X."/>
        </authorList>
    </citation>
    <scope>NUCLEOTIDE SEQUENCE [LARGE SCALE GENOMIC DNA]</scope>
    <source>
        <strain evidence="4">Henan</strain>
    </source>
</reference>
<evidence type="ECO:0000256" key="3">
    <source>
        <dbReference type="SAM" id="SignalP"/>
    </source>
</evidence>
<keyword evidence="2" id="KW-0812">Transmembrane</keyword>
<feature type="signal peptide" evidence="3">
    <location>
        <begin position="1"/>
        <end position="16"/>
    </location>
</feature>